<accession>A0A1W1X7E4</accession>
<keyword evidence="2" id="KW-1185">Reference proteome</keyword>
<protein>
    <recommendedName>
        <fullName evidence="3">Restriction endonuclease</fullName>
    </recommendedName>
</protein>
<evidence type="ECO:0000313" key="1">
    <source>
        <dbReference type="EMBL" id="SMC19872.1"/>
    </source>
</evidence>
<reference evidence="1 2" key="1">
    <citation type="submission" date="2017-04" db="EMBL/GenBank/DDBJ databases">
        <authorList>
            <person name="Afonso C.L."/>
            <person name="Miller P.J."/>
            <person name="Scott M.A."/>
            <person name="Spackman E."/>
            <person name="Goraichik I."/>
            <person name="Dimitrov K.M."/>
            <person name="Suarez D.L."/>
            <person name="Swayne D.E."/>
        </authorList>
    </citation>
    <scope>NUCLEOTIDE SEQUENCE [LARGE SCALE GENOMIC DNA]</scope>
    <source>
        <strain evidence="1 2">DSM 12555</strain>
    </source>
</reference>
<evidence type="ECO:0008006" key="3">
    <source>
        <dbReference type="Google" id="ProtNLM"/>
    </source>
</evidence>
<dbReference type="Proteomes" id="UP000192468">
    <property type="component" value="Unassembled WGS sequence"/>
</dbReference>
<dbReference type="AlphaFoldDB" id="A0A1W1X7E4"/>
<proteinExistence type="predicted"/>
<dbReference type="OrthoDB" id="811374at2"/>
<gene>
    <name evidence="1" type="ORF">SAMN02745134_00951</name>
</gene>
<sequence length="63" mass="7304">MERDFRYLRDKYGDAGAREVFEKICVQLMQLKFKDAYPVDVSQGDDGIDIFVGDFSDSIDVYL</sequence>
<organism evidence="1 2">
    <name type="scientific">Clostridium acidisoli DSM 12555</name>
    <dbReference type="NCBI Taxonomy" id="1121291"/>
    <lineage>
        <taxon>Bacteria</taxon>
        <taxon>Bacillati</taxon>
        <taxon>Bacillota</taxon>
        <taxon>Clostridia</taxon>
        <taxon>Eubacteriales</taxon>
        <taxon>Clostridiaceae</taxon>
        <taxon>Clostridium</taxon>
    </lineage>
</organism>
<dbReference type="RefSeq" id="WP_084114203.1">
    <property type="nucleotide sequence ID" value="NZ_FWXH01000002.1"/>
</dbReference>
<dbReference type="STRING" id="1121291.SAMN02745134_00951"/>
<name>A0A1W1X7E4_9CLOT</name>
<evidence type="ECO:0000313" key="2">
    <source>
        <dbReference type="Proteomes" id="UP000192468"/>
    </source>
</evidence>
<dbReference type="EMBL" id="FWXH01000002">
    <property type="protein sequence ID" value="SMC19872.1"/>
    <property type="molecule type" value="Genomic_DNA"/>
</dbReference>